<name>A0ABX5XQC0_9BACT</name>
<protein>
    <submittedName>
        <fullName evidence="2">Uncharacterized protein</fullName>
    </submittedName>
</protein>
<sequence length="75" mass="8124">MHCHHVSTDSSVDGLGSVLTRDRSAGSNSNNDGIVTNAALRSRSQRHCCDVEIGQIIMPNNSSKLPHWIVAIAER</sequence>
<dbReference type="EMBL" id="CP036432">
    <property type="protein sequence ID" value="QDV83526.1"/>
    <property type="molecule type" value="Genomic_DNA"/>
</dbReference>
<gene>
    <name evidence="2" type="ORF">TBK1r_24680</name>
</gene>
<evidence type="ECO:0000256" key="1">
    <source>
        <dbReference type="SAM" id="MobiDB-lite"/>
    </source>
</evidence>
<proteinExistence type="predicted"/>
<feature type="region of interest" description="Disordered" evidence="1">
    <location>
        <begin position="1"/>
        <end position="37"/>
    </location>
</feature>
<reference evidence="2 3" key="1">
    <citation type="submission" date="2019-02" db="EMBL/GenBank/DDBJ databases">
        <title>Deep-cultivation of Planctomycetes and their phenomic and genomic characterization uncovers novel biology.</title>
        <authorList>
            <person name="Wiegand S."/>
            <person name="Jogler M."/>
            <person name="Boedeker C."/>
            <person name="Pinto D."/>
            <person name="Vollmers J."/>
            <person name="Rivas-Marin E."/>
            <person name="Kohn T."/>
            <person name="Peeters S.H."/>
            <person name="Heuer A."/>
            <person name="Rast P."/>
            <person name="Oberbeckmann S."/>
            <person name="Bunk B."/>
            <person name="Jeske O."/>
            <person name="Meyerdierks A."/>
            <person name="Storesund J.E."/>
            <person name="Kallscheuer N."/>
            <person name="Luecker S."/>
            <person name="Lage O.M."/>
            <person name="Pohl T."/>
            <person name="Merkel B.J."/>
            <person name="Hornburger P."/>
            <person name="Mueller R.-W."/>
            <person name="Bruemmer F."/>
            <person name="Labrenz M."/>
            <person name="Spormann A.M."/>
            <person name="Op den Camp H."/>
            <person name="Overmann J."/>
            <person name="Amann R."/>
            <person name="Jetten M.S.M."/>
            <person name="Mascher T."/>
            <person name="Medema M.H."/>
            <person name="Devos D.P."/>
            <person name="Kaster A.-K."/>
            <person name="Ovreas L."/>
            <person name="Rohde M."/>
            <person name="Galperin M.Y."/>
            <person name="Jogler C."/>
        </authorList>
    </citation>
    <scope>NUCLEOTIDE SEQUENCE [LARGE SCALE GENOMIC DNA]</scope>
    <source>
        <strain evidence="2 3">TBK1r</strain>
    </source>
</reference>
<organism evidence="2 3">
    <name type="scientific">Stieleria magnilauensis</name>
    <dbReference type="NCBI Taxonomy" id="2527963"/>
    <lineage>
        <taxon>Bacteria</taxon>
        <taxon>Pseudomonadati</taxon>
        <taxon>Planctomycetota</taxon>
        <taxon>Planctomycetia</taxon>
        <taxon>Pirellulales</taxon>
        <taxon>Pirellulaceae</taxon>
        <taxon>Stieleria</taxon>
    </lineage>
</organism>
<feature type="compositionally biased region" description="Polar residues" evidence="1">
    <location>
        <begin position="25"/>
        <end position="34"/>
    </location>
</feature>
<dbReference type="Proteomes" id="UP000318081">
    <property type="component" value="Chromosome"/>
</dbReference>
<evidence type="ECO:0000313" key="2">
    <source>
        <dbReference type="EMBL" id="QDV83526.1"/>
    </source>
</evidence>
<accession>A0ABX5XQC0</accession>
<keyword evidence="3" id="KW-1185">Reference proteome</keyword>
<evidence type="ECO:0000313" key="3">
    <source>
        <dbReference type="Proteomes" id="UP000318081"/>
    </source>
</evidence>